<dbReference type="Proteomes" id="UP001066276">
    <property type="component" value="Chromosome 10"/>
</dbReference>
<protein>
    <submittedName>
        <fullName evidence="1">Uncharacterized protein</fullName>
    </submittedName>
</protein>
<name>A0AAV7LTK3_PLEWA</name>
<gene>
    <name evidence="1" type="ORF">NDU88_000085</name>
</gene>
<accession>A0AAV7LTK3</accession>
<sequence>MKCLKLNFKIQNSGKSQIFRRLAAFFLTRAHNRLETICDTKEVMSRNPGVPSTWTVAPRGLFEAPEVMYHSVGDPSAWTVAPRRLFEAPEVMPYSA</sequence>
<organism evidence="1 2">
    <name type="scientific">Pleurodeles waltl</name>
    <name type="common">Iberian ribbed newt</name>
    <dbReference type="NCBI Taxonomy" id="8319"/>
    <lineage>
        <taxon>Eukaryota</taxon>
        <taxon>Metazoa</taxon>
        <taxon>Chordata</taxon>
        <taxon>Craniata</taxon>
        <taxon>Vertebrata</taxon>
        <taxon>Euteleostomi</taxon>
        <taxon>Amphibia</taxon>
        <taxon>Batrachia</taxon>
        <taxon>Caudata</taxon>
        <taxon>Salamandroidea</taxon>
        <taxon>Salamandridae</taxon>
        <taxon>Pleurodelinae</taxon>
        <taxon>Pleurodeles</taxon>
    </lineage>
</organism>
<dbReference type="EMBL" id="JANPWB010000014">
    <property type="protein sequence ID" value="KAJ1094911.1"/>
    <property type="molecule type" value="Genomic_DNA"/>
</dbReference>
<proteinExistence type="predicted"/>
<dbReference type="AlphaFoldDB" id="A0AAV7LTK3"/>
<comment type="caution">
    <text evidence="1">The sequence shown here is derived from an EMBL/GenBank/DDBJ whole genome shotgun (WGS) entry which is preliminary data.</text>
</comment>
<evidence type="ECO:0000313" key="1">
    <source>
        <dbReference type="EMBL" id="KAJ1094911.1"/>
    </source>
</evidence>
<keyword evidence="2" id="KW-1185">Reference proteome</keyword>
<reference evidence="1" key="1">
    <citation type="journal article" date="2022" name="bioRxiv">
        <title>Sequencing and chromosome-scale assembly of the giantPleurodeles waltlgenome.</title>
        <authorList>
            <person name="Brown T."/>
            <person name="Elewa A."/>
            <person name="Iarovenko S."/>
            <person name="Subramanian E."/>
            <person name="Araus A.J."/>
            <person name="Petzold A."/>
            <person name="Susuki M."/>
            <person name="Suzuki K.-i.T."/>
            <person name="Hayashi T."/>
            <person name="Toyoda A."/>
            <person name="Oliveira C."/>
            <person name="Osipova E."/>
            <person name="Leigh N.D."/>
            <person name="Simon A."/>
            <person name="Yun M.H."/>
        </authorList>
    </citation>
    <scope>NUCLEOTIDE SEQUENCE</scope>
    <source>
        <strain evidence="1">20211129_DDA</strain>
        <tissue evidence="1">Liver</tissue>
    </source>
</reference>
<evidence type="ECO:0000313" key="2">
    <source>
        <dbReference type="Proteomes" id="UP001066276"/>
    </source>
</evidence>